<dbReference type="OrthoDB" id="1105837at2759"/>
<evidence type="ECO:0000256" key="2">
    <source>
        <dbReference type="ARBA" id="ARBA00022771"/>
    </source>
</evidence>
<organism evidence="7 8">
    <name type="scientific">Microthlaspi erraticum</name>
    <dbReference type="NCBI Taxonomy" id="1685480"/>
    <lineage>
        <taxon>Eukaryota</taxon>
        <taxon>Viridiplantae</taxon>
        <taxon>Streptophyta</taxon>
        <taxon>Embryophyta</taxon>
        <taxon>Tracheophyta</taxon>
        <taxon>Spermatophyta</taxon>
        <taxon>Magnoliopsida</taxon>
        <taxon>eudicotyledons</taxon>
        <taxon>Gunneridae</taxon>
        <taxon>Pentapetalae</taxon>
        <taxon>rosids</taxon>
        <taxon>malvids</taxon>
        <taxon>Brassicales</taxon>
        <taxon>Brassicaceae</taxon>
        <taxon>Coluteocarpeae</taxon>
        <taxon>Microthlaspi</taxon>
    </lineage>
</organism>
<proteinExistence type="predicted"/>
<keyword evidence="2 4" id="KW-0863">Zinc-finger</keyword>
<reference evidence="7 8" key="1">
    <citation type="submission" date="2020-01" db="EMBL/GenBank/DDBJ databases">
        <authorList>
            <person name="Mishra B."/>
        </authorList>
    </citation>
    <scope>NUCLEOTIDE SEQUENCE [LARGE SCALE GENOMIC DNA]</scope>
</reference>
<dbReference type="PANTHER" id="PTHR31973:SF195">
    <property type="entry name" value="MUDR FAMILY TRANSPOSASE"/>
    <property type="match status" value="1"/>
</dbReference>
<feature type="domain" description="SWIM-type" evidence="5">
    <location>
        <begin position="142"/>
        <end position="174"/>
    </location>
</feature>
<dbReference type="EMBL" id="CACVBM020000199">
    <property type="protein sequence ID" value="CAA7015776.1"/>
    <property type="molecule type" value="Genomic_DNA"/>
</dbReference>
<evidence type="ECO:0000313" key="6">
    <source>
        <dbReference type="EMBL" id="CAA7015776.1"/>
    </source>
</evidence>
<keyword evidence="1" id="KW-0479">Metal-binding</keyword>
<dbReference type="PROSITE" id="PS50966">
    <property type="entry name" value="ZF_SWIM"/>
    <property type="match status" value="1"/>
</dbReference>
<dbReference type="Proteomes" id="UP000467841">
    <property type="component" value="Unassembled WGS sequence"/>
</dbReference>
<dbReference type="GO" id="GO:0008270">
    <property type="term" value="F:zinc ion binding"/>
    <property type="evidence" value="ECO:0007669"/>
    <property type="project" value="UniProtKB-KW"/>
</dbReference>
<keyword evidence="3" id="KW-0862">Zinc</keyword>
<dbReference type="EMBL" id="CACVBM020001478">
    <property type="protein sequence ID" value="CAA7051470.1"/>
    <property type="molecule type" value="Genomic_DNA"/>
</dbReference>
<dbReference type="Pfam" id="PF04434">
    <property type="entry name" value="SWIM"/>
    <property type="match status" value="1"/>
</dbReference>
<dbReference type="PANTHER" id="PTHR31973">
    <property type="entry name" value="POLYPROTEIN, PUTATIVE-RELATED"/>
    <property type="match status" value="1"/>
</dbReference>
<keyword evidence="8" id="KW-1185">Reference proteome</keyword>
<evidence type="ECO:0000256" key="4">
    <source>
        <dbReference type="PROSITE-ProRule" id="PRU00325"/>
    </source>
</evidence>
<dbReference type="InterPro" id="IPR007527">
    <property type="entry name" value="Znf_SWIM"/>
</dbReference>
<name>A0A6D2KVS9_9BRAS</name>
<sequence>MAQEDEFDSHMDTIKKENSEAWEWLDKMPPHQWALAHDGGRRYGFMITNIELLFSVCDSIQSLGLALPVTVTGAALLQLDELRIDFQKSLCDSLGRLKRGDMYTKPVMDTLEEFRTTSVTYVVMPLDNNAFQVTTPLRKNGWIVQLNDLTCTCGEFQAFKFPCLHALAVCEQLNINPLQYVDDYYSTDGFTKLTPLLLILFLKYQPGRKLLEFRHCFLRSL</sequence>
<dbReference type="SMART" id="SM00575">
    <property type="entry name" value="ZnF_PMZ"/>
    <property type="match status" value="1"/>
</dbReference>
<evidence type="ECO:0000313" key="7">
    <source>
        <dbReference type="EMBL" id="CAA7051470.1"/>
    </source>
</evidence>
<gene>
    <name evidence="6" type="ORF">MERR_LOCUS3011</name>
    <name evidence="7" type="ORF">MERR_LOCUS38705</name>
</gene>
<dbReference type="InterPro" id="IPR006564">
    <property type="entry name" value="Znf_PMZ"/>
</dbReference>
<evidence type="ECO:0000256" key="3">
    <source>
        <dbReference type="ARBA" id="ARBA00022833"/>
    </source>
</evidence>
<evidence type="ECO:0000313" key="8">
    <source>
        <dbReference type="Proteomes" id="UP000467841"/>
    </source>
</evidence>
<accession>A0A6D2KVS9</accession>
<evidence type="ECO:0000256" key="1">
    <source>
        <dbReference type="ARBA" id="ARBA00022723"/>
    </source>
</evidence>
<protein>
    <recommendedName>
        <fullName evidence="5">SWIM-type domain-containing protein</fullName>
    </recommendedName>
</protein>
<evidence type="ECO:0000259" key="5">
    <source>
        <dbReference type="PROSITE" id="PS50966"/>
    </source>
</evidence>
<dbReference type="AlphaFoldDB" id="A0A6D2KVS9"/>